<keyword evidence="1" id="KW-0963">Cytoplasm</keyword>
<accession>A0A7C4JK24</accession>
<reference evidence="4" key="1">
    <citation type="journal article" date="2020" name="mSystems">
        <title>Genome- and Community-Level Interaction Insights into Carbon Utilization and Element Cycling Functions of Hydrothermarchaeota in Hydrothermal Sediment.</title>
        <authorList>
            <person name="Zhou Z."/>
            <person name="Liu Y."/>
            <person name="Xu W."/>
            <person name="Pan J."/>
            <person name="Luo Z.H."/>
            <person name="Li M."/>
        </authorList>
    </citation>
    <scope>NUCLEOTIDE SEQUENCE [LARGE SCALE GENOMIC DNA]</scope>
    <source>
        <strain evidence="4">SpSt-637</strain>
        <strain evidence="3">SpSt-667</strain>
    </source>
</reference>
<dbReference type="SUPFAM" id="SSF53927">
    <property type="entry name" value="Cytidine deaminase-like"/>
    <property type="match status" value="1"/>
</dbReference>
<dbReference type="PANTHER" id="PTHR30592:SF1">
    <property type="entry name" value="SULFUR CARRIER PROTEIN FDHD"/>
    <property type="match status" value="1"/>
</dbReference>
<dbReference type="EMBL" id="DTBD01000031">
    <property type="protein sequence ID" value="HGQ64415.1"/>
    <property type="molecule type" value="Genomic_DNA"/>
</dbReference>
<protein>
    <recommendedName>
        <fullName evidence="5">Formate dehydrogenase accessory sulfurtransferase FdhD</fullName>
    </recommendedName>
</protein>
<evidence type="ECO:0000256" key="2">
    <source>
        <dbReference type="ARBA" id="ARBA00023150"/>
    </source>
</evidence>
<dbReference type="PANTHER" id="PTHR30592">
    <property type="entry name" value="FORMATE DEHYDROGENASE"/>
    <property type="match status" value="1"/>
</dbReference>
<dbReference type="InterPro" id="IPR016193">
    <property type="entry name" value="Cytidine_deaminase-like"/>
</dbReference>
<evidence type="ECO:0000313" key="4">
    <source>
        <dbReference type="EMBL" id="HGQ64415.1"/>
    </source>
</evidence>
<name>A0A7C4JK24_9CREN</name>
<proteinExistence type="predicted"/>
<dbReference type="InterPro" id="IPR003786">
    <property type="entry name" value="FdhD"/>
</dbReference>
<dbReference type="Pfam" id="PF02634">
    <property type="entry name" value="FdhD-NarQ"/>
    <property type="match status" value="1"/>
</dbReference>
<keyword evidence="2" id="KW-0501">Molybdenum cofactor biosynthesis</keyword>
<organism evidence="4">
    <name type="scientific">Ignisphaera aggregans</name>
    <dbReference type="NCBI Taxonomy" id="334771"/>
    <lineage>
        <taxon>Archaea</taxon>
        <taxon>Thermoproteota</taxon>
        <taxon>Thermoprotei</taxon>
        <taxon>Desulfurococcales</taxon>
        <taxon>Desulfurococcaceae</taxon>
        <taxon>Ignisphaera</taxon>
    </lineage>
</organism>
<dbReference type="EMBL" id="DTCK01000041">
    <property type="protein sequence ID" value="HGQ36339.1"/>
    <property type="molecule type" value="Genomic_DNA"/>
</dbReference>
<comment type="caution">
    <text evidence="4">The sequence shown here is derived from an EMBL/GenBank/DDBJ whole genome shotgun (WGS) entry which is preliminary data.</text>
</comment>
<dbReference type="GO" id="GO:0016783">
    <property type="term" value="F:sulfurtransferase activity"/>
    <property type="evidence" value="ECO:0007669"/>
    <property type="project" value="InterPro"/>
</dbReference>
<evidence type="ECO:0008006" key="5">
    <source>
        <dbReference type="Google" id="ProtNLM"/>
    </source>
</evidence>
<evidence type="ECO:0000313" key="3">
    <source>
        <dbReference type="EMBL" id="HGQ36339.1"/>
    </source>
</evidence>
<evidence type="ECO:0000256" key="1">
    <source>
        <dbReference type="ARBA" id="ARBA00022490"/>
    </source>
</evidence>
<dbReference type="AlphaFoldDB" id="A0A7C4JK24"/>
<dbReference type="GO" id="GO:0006777">
    <property type="term" value="P:Mo-molybdopterin cofactor biosynthetic process"/>
    <property type="evidence" value="ECO:0007669"/>
    <property type="project" value="UniProtKB-KW"/>
</dbReference>
<gene>
    <name evidence="4" type="ORF">ENU08_04135</name>
    <name evidence="3" type="ORF">ENU41_06655</name>
</gene>
<sequence length="234" mass="26209">MSSIIANVNAKRISIVQGDIVDFIDEVATEVKVSIYIDGMLVNIFSTSPYRLLELGLGYILAHKFNILDERYIRVQGTDIYIENVTKAFNECKLKEENVKVPKDTVFQVFREILDKARLFRRTGCFHVAAIAKLSGDIIDFVEDISRLCAFYKVIGGAYRKGVDLGKTFIVMSSRASSSIVEGIANVCIPIAVFRGAPTLNAIEVSNRFSITLIAHMREGRANIYTKPERILYA</sequence>
<dbReference type="Gene3D" id="3.40.140.10">
    <property type="entry name" value="Cytidine Deaminase, domain 2"/>
    <property type="match status" value="1"/>
</dbReference>